<dbReference type="Proteomes" id="UP000249390">
    <property type="component" value="Unassembled WGS sequence"/>
</dbReference>
<keyword evidence="2" id="KW-1185">Reference proteome</keyword>
<reference evidence="1 2" key="1">
    <citation type="submission" date="2018-06" db="EMBL/GenBank/DDBJ databases">
        <title>The Genome of Cuscuta australis (Dodder) Provides Insight into the Evolution of Plant Parasitism.</title>
        <authorList>
            <person name="Liu H."/>
        </authorList>
    </citation>
    <scope>NUCLEOTIDE SEQUENCE [LARGE SCALE GENOMIC DNA]</scope>
    <source>
        <strain evidence="2">cv. Yunnan</strain>
        <tissue evidence="1">Vines</tissue>
    </source>
</reference>
<dbReference type="AlphaFoldDB" id="A0A328E1Z6"/>
<comment type="caution">
    <text evidence="1">The sequence shown here is derived from an EMBL/GenBank/DDBJ whole genome shotgun (WGS) entry which is preliminary data.</text>
</comment>
<dbReference type="EMBL" id="NQVE01000043">
    <property type="protein sequence ID" value="RAL52034.1"/>
    <property type="molecule type" value="Genomic_DNA"/>
</dbReference>
<protein>
    <recommendedName>
        <fullName evidence="3">Reverse transcriptase zinc-binding domain-containing protein</fullName>
    </recommendedName>
</protein>
<evidence type="ECO:0008006" key="3">
    <source>
        <dbReference type="Google" id="ProtNLM"/>
    </source>
</evidence>
<accession>A0A328E1Z6</accession>
<organism evidence="1 2">
    <name type="scientific">Cuscuta australis</name>
    <dbReference type="NCBI Taxonomy" id="267555"/>
    <lineage>
        <taxon>Eukaryota</taxon>
        <taxon>Viridiplantae</taxon>
        <taxon>Streptophyta</taxon>
        <taxon>Embryophyta</taxon>
        <taxon>Tracheophyta</taxon>
        <taxon>Spermatophyta</taxon>
        <taxon>Magnoliopsida</taxon>
        <taxon>eudicotyledons</taxon>
        <taxon>Gunneridae</taxon>
        <taxon>Pentapetalae</taxon>
        <taxon>asterids</taxon>
        <taxon>lamiids</taxon>
        <taxon>Solanales</taxon>
        <taxon>Convolvulaceae</taxon>
        <taxon>Cuscuteae</taxon>
        <taxon>Cuscuta</taxon>
        <taxon>Cuscuta subgen. Grammica</taxon>
        <taxon>Cuscuta sect. Cleistogrammica</taxon>
    </lineage>
</organism>
<sequence>MEMNSPYSPKDGYKWLIGKRQEPNWDRLQTKKRLSKFIPMDITSSLWSKGEEDSEHMFYSCQYATNIYAKLLNWWNYKFEGVSIGAMTEKS</sequence>
<proteinExistence type="predicted"/>
<gene>
    <name evidence="1" type="ORF">DM860_016532</name>
</gene>
<name>A0A328E1Z6_9ASTE</name>
<evidence type="ECO:0000313" key="1">
    <source>
        <dbReference type="EMBL" id="RAL52034.1"/>
    </source>
</evidence>
<evidence type="ECO:0000313" key="2">
    <source>
        <dbReference type="Proteomes" id="UP000249390"/>
    </source>
</evidence>